<accession>A0A4Y2K9C3</accession>
<dbReference type="EMBL" id="BGPR01004325">
    <property type="protein sequence ID" value="GBM98478.1"/>
    <property type="molecule type" value="Genomic_DNA"/>
</dbReference>
<keyword evidence="2" id="KW-1185">Reference proteome</keyword>
<dbReference type="Proteomes" id="UP000499080">
    <property type="component" value="Unassembled WGS sequence"/>
</dbReference>
<evidence type="ECO:0000313" key="2">
    <source>
        <dbReference type="Proteomes" id="UP000499080"/>
    </source>
</evidence>
<protein>
    <submittedName>
        <fullName evidence="1">Uncharacterized protein</fullName>
    </submittedName>
</protein>
<name>A0A4Y2K9C3_ARAVE</name>
<comment type="caution">
    <text evidence="1">The sequence shown here is derived from an EMBL/GenBank/DDBJ whole genome shotgun (WGS) entry which is preliminary data.</text>
</comment>
<organism evidence="1 2">
    <name type="scientific">Araneus ventricosus</name>
    <name type="common">Orbweaver spider</name>
    <name type="synonym">Epeira ventricosa</name>
    <dbReference type="NCBI Taxonomy" id="182803"/>
    <lineage>
        <taxon>Eukaryota</taxon>
        <taxon>Metazoa</taxon>
        <taxon>Ecdysozoa</taxon>
        <taxon>Arthropoda</taxon>
        <taxon>Chelicerata</taxon>
        <taxon>Arachnida</taxon>
        <taxon>Araneae</taxon>
        <taxon>Araneomorphae</taxon>
        <taxon>Entelegynae</taxon>
        <taxon>Araneoidea</taxon>
        <taxon>Araneidae</taxon>
        <taxon>Araneus</taxon>
    </lineage>
</organism>
<evidence type="ECO:0000313" key="1">
    <source>
        <dbReference type="EMBL" id="GBM98478.1"/>
    </source>
</evidence>
<gene>
    <name evidence="1" type="ORF">AVEN_25954_1</name>
</gene>
<sequence>MAGYGRLKSQSVKIKLYIAASHSAWSCIHRQSIAAQPKPDLLKEVFNPSNLSILLRKLVLQTHSNLALQGGVALVVTVNLSQTRIASECGDSAILDCHSFTSSLTRQICHV</sequence>
<reference evidence="1 2" key="1">
    <citation type="journal article" date="2019" name="Sci. Rep.">
        <title>Orb-weaving spider Araneus ventricosus genome elucidates the spidroin gene catalogue.</title>
        <authorList>
            <person name="Kono N."/>
            <person name="Nakamura H."/>
            <person name="Ohtoshi R."/>
            <person name="Moran D.A.P."/>
            <person name="Shinohara A."/>
            <person name="Yoshida Y."/>
            <person name="Fujiwara M."/>
            <person name="Mori M."/>
            <person name="Tomita M."/>
            <person name="Arakawa K."/>
        </authorList>
    </citation>
    <scope>NUCLEOTIDE SEQUENCE [LARGE SCALE GENOMIC DNA]</scope>
</reference>
<proteinExistence type="predicted"/>
<dbReference type="AlphaFoldDB" id="A0A4Y2K9C3"/>